<sequence length="879" mass="94195">MSTNDEGNSYTTTDQGATTSTSNAQTTTTTDGNTQSTTTDGNTQVTSSPAASNNNQNTNQGGSAVTSDNGGQSTNNDGQEGGGLGVPVIVGIVVGSVAVVLMIAAFVIWYRRTKRYSRSPRYDTSNNYTGTTSSRKEYGDRVYSHALPVAVPISGDEYFEEITSTEILGRRSQMDDDVVAGSWNDPEILEARIPTEKLRVQQLLNRGGFGEVFVGTYRGIGFLRWGCMSASKIAAGGTTGESHFFLPTATMREYSLESLKNDTDDVVSTVKDPFAGSSDDSSDGSSDDASDGAEESEETPVPTPGIHHAIPAKHGINRGADNALNSPSNLEKGIGLATSPKDAADSYIYDYSGTSDQFATTAPSADITPGSLSGVPTATPTLAPTPKPTSNASAFDTARQVRTSDSSSSLSGGAIAGVVVAAACVMLMVAMFVTTKKRKAEEDPHAISKNASSLGDSGAVPLASSRLAPLGVFGTLASGTNRRENPNMSNTGIFTLDRNDPFAGGKKQTNDSTRGSSFFVEGPSVRGKTEIQDSSRGTGFFVIEHDEPTVRGKQQTKEGSTATSFFAVDRNDPFTRQHMRKGGIWDDPVLVAARVPLEKIRIQELLARGGFGQVFLGSYNGETVAVKTLLPETAKDMVEINALFAETKVMAKLEHPCIVRFVGIAWESLSSICCVTEYLVGGDLRALLNNFLTSHTRPRGYDQDKVKIALDVVHGLAYLHSMEPKILHRDLKSRNVLLTSQLNAKLTDFGVSREHSDDMMTNAVGTSLWMAPEVMMGGHYDCKADVYSFGIMLSELDTHFMPYANARNENGRKLTDTMIMRKVAAGELQVEFSRQCPVDILALAQACISVDPKKRPSALEAMRKLRIALEAFEEEEVAL</sequence>
<dbReference type="CDD" id="cd13999">
    <property type="entry name" value="STKc_MAP3K-like"/>
    <property type="match status" value="1"/>
</dbReference>
<feature type="region of interest" description="Disordered" evidence="1">
    <location>
        <begin position="360"/>
        <end position="411"/>
    </location>
</feature>
<dbReference type="PANTHER" id="PTHR44329:SF214">
    <property type="entry name" value="PROTEIN KINASE DOMAIN-CONTAINING PROTEIN"/>
    <property type="match status" value="1"/>
</dbReference>
<feature type="region of interest" description="Disordered" evidence="1">
    <location>
        <begin position="1"/>
        <end position="81"/>
    </location>
</feature>
<dbReference type="GO" id="GO:0004674">
    <property type="term" value="F:protein serine/threonine kinase activity"/>
    <property type="evidence" value="ECO:0007669"/>
    <property type="project" value="TreeGrafter"/>
</dbReference>
<dbReference type="Pfam" id="PF00069">
    <property type="entry name" value="Pkinase"/>
    <property type="match status" value="1"/>
</dbReference>
<feature type="region of interest" description="Disordered" evidence="1">
    <location>
        <begin position="476"/>
        <end position="532"/>
    </location>
</feature>
<dbReference type="Proteomes" id="UP000437068">
    <property type="component" value="Unassembled WGS sequence"/>
</dbReference>
<keyword evidence="2" id="KW-1133">Transmembrane helix</keyword>
<evidence type="ECO:0000313" key="9">
    <source>
        <dbReference type="Proteomes" id="UP000476176"/>
    </source>
</evidence>
<dbReference type="InterPro" id="IPR000719">
    <property type="entry name" value="Prot_kinase_dom"/>
</dbReference>
<dbReference type="PROSITE" id="PS00108">
    <property type="entry name" value="PROTEIN_KINASE_ST"/>
    <property type="match status" value="1"/>
</dbReference>
<dbReference type="OrthoDB" id="10261027at2759"/>
<name>A0A6A3X1N5_9STRA</name>
<dbReference type="EMBL" id="QXGC01001454">
    <property type="protein sequence ID" value="KAE9202585.1"/>
    <property type="molecule type" value="Genomic_DNA"/>
</dbReference>
<evidence type="ECO:0000313" key="6">
    <source>
        <dbReference type="EMBL" id="KAE9292565.1"/>
    </source>
</evidence>
<proteinExistence type="predicted"/>
<feature type="domain" description="Protein kinase" evidence="3">
    <location>
        <begin position="600"/>
        <end position="869"/>
    </location>
</feature>
<evidence type="ECO:0000259" key="3">
    <source>
        <dbReference type="PROSITE" id="PS50011"/>
    </source>
</evidence>
<dbReference type="Proteomes" id="UP000433483">
    <property type="component" value="Unassembled WGS sequence"/>
</dbReference>
<dbReference type="SUPFAM" id="SSF56112">
    <property type="entry name" value="Protein kinase-like (PK-like)"/>
    <property type="match status" value="1"/>
</dbReference>
<feature type="region of interest" description="Disordered" evidence="1">
    <location>
        <begin position="267"/>
        <end position="324"/>
    </location>
</feature>
<dbReference type="EMBL" id="QXGB01001459">
    <property type="protein sequence ID" value="KAE9190467.1"/>
    <property type="molecule type" value="Genomic_DNA"/>
</dbReference>
<dbReference type="InterPro" id="IPR051681">
    <property type="entry name" value="Ser/Thr_Kinases-Pseudokinases"/>
</dbReference>
<dbReference type="Gene3D" id="1.10.510.10">
    <property type="entry name" value="Transferase(Phosphotransferase) domain 1"/>
    <property type="match status" value="1"/>
</dbReference>
<evidence type="ECO:0000313" key="5">
    <source>
        <dbReference type="EMBL" id="KAE9202585.1"/>
    </source>
</evidence>
<dbReference type="Proteomes" id="UP000476176">
    <property type="component" value="Unassembled WGS sequence"/>
</dbReference>
<dbReference type="GO" id="GO:0005524">
    <property type="term" value="F:ATP binding"/>
    <property type="evidence" value="ECO:0007669"/>
    <property type="project" value="InterPro"/>
</dbReference>
<accession>A0A6A3X1N5</accession>
<feature type="transmembrane region" description="Helical" evidence="2">
    <location>
        <begin position="84"/>
        <end position="110"/>
    </location>
</feature>
<reference evidence="7 8" key="1">
    <citation type="submission" date="2018-08" db="EMBL/GenBank/DDBJ databases">
        <title>Genomic investigation of the strawberry pathogen Phytophthora fragariae indicates pathogenicity is determined by transcriptional variation in three key races.</title>
        <authorList>
            <person name="Adams T.M."/>
            <person name="Armitage A.D."/>
            <person name="Sobczyk M.K."/>
            <person name="Bates H.J."/>
            <person name="Dunwell J.M."/>
            <person name="Nellist C.F."/>
            <person name="Harrison R.J."/>
        </authorList>
    </citation>
    <scope>NUCLEOTIDE SEQUENCE [LARGE SCALE GENOMIC DNA]</scope>
    <source>
        <strain evidence="6 8">A4</strain>
        <strain evidence="5 9">BC-23</strain>
        <strain evidence="4 7">NOV-27</strain>
    </source>
</reference>
<evidence type="ECO:0000313" key="4">
    <source>
        <dbReference type="EMBL" id="KAE9190467.1"/>
    </source>
</evidence>
<keyword evidence="2" id="KW-0812">Transmembrane</keyword>
<protein>
    <recommendedName>
        <fullName evidence="3">Protein kinase domain-containing protein</fullName>
    </recommendedName>
</protein>
<dbReference type="PROSITE" id="PS50011">
    <property type="entry name" value="PROTEIN_KINASE_DOM"/>
    <property type="match status" value="1"/>
</dbReference>
<gene>
    <name evidence="6" type="ORF">PF001_g18664</name>
    <name evidence="5" type="ORF">PF004_g18380</name>
    <name evidence="4" type="ORF">PF005_g19245</name>
</gene>
<feature type="compositionally biased region" description="Polar residues" evidence="1">
    <location>
        <begin position="64"/>
        <end position="78"/>
    </location>
</feature>
<dbReference type="EMBL" id="QXGE01001442">
    <property type="protein sequence ID" value="KAE9292565.1"/>
    <property type="molecule type" value="Genomic_DNA"/>
</dbReference>
<dbReference type="InterPro" id="IPR008271">
    <property type="entry name" value="Ser/Thr_kinase_AS"/>
</dbReference>
<comment type="caution">
    <text evidence="4">The sequence shown here is derived from an EMBL/GenBank/DDBJ whole genome shotgun (WGS) entry which is preliminary data.</text>
</comment>
<dbReference type="Gene3D" id="3.30.200.20">
    <property type="entry name" value="Phosphorylase Kinase, domain 1"/>
    <property type="match status" value="1"/>
</dbReference>
<feature type="compositionally biased region" description="Low complexity" evidence="1">
    <location>
        <begin position="9"/>
        <end position="63"/>
    </location>
</feature>
<evidence type="ECO:0000313" key="8">
    <source>
        <dbReference type="Proteomes" id="UP000437068"/>
    </source>
</evidence>
<dbReference type="PANTHER" id="PTHR44329">
    <property type="entry name" value="SERINE/THREONINE-PROTEIN KINASE TNNI3K-RELATED"/>
    <property type="match status" value="1"/>
</dbReference>
<evidence type="ECO:0000256" key="2">
    <source>
        <dbReference type="SAM" id="Phobius"/>
    </source>
</evidence>
<organism evidence="4 7">
    <name type="scientific">Phytophthora fragariae</name>
    <dbReference type="NCBI Taxonomy" id="53985"/>
    <lineage>
        <taxon>Eukaryota</taxon>
        <taxon>Sar</taxon>
        <taxon>Stramenopiles</taxon>
        <taxon>Oomycota</taxon>
        <taxon>Peronosporomycetes</taxon>
        <taxon>Peronosporales</taxon>
        <taxon>Peronosporaceae</taxon>
        <taxon>Phytophthora</taxon>
    </lineage>
</organism>
<dbReference type="InterPro" id="IPR011009">
    <property type="entry name" value="Kinase-like_dom_sf"/>
</dbReference>
<feature type="transmembrane region" description="Helical" evidence="2">
    <location>
        <begin position="409"/>
        <end position="433"/>
    </location>
</feature>
<dbReference type="AlphaFoldDB" id="A0A6A3X1N5"/>
<evidence type="ECO:0000313" key="7">
    <source>
        <dbReference type="Proteomes" id="UP000433483"/>
    </source>
</evidence>
<dbReference type="SMART" id="SM00220">
    <property type="entry name" value="S_TKc"/>
    <property type="match status" value="1"/>
</dbReference>
<feature type="compositionally biased region" description="Acidic residues" evidence="1">
    <location>
        <begin position="280"/>
        <end position="298"/>
    </location>
</feature>
<keyword evidence="2" id="KW-0472">Membrane</keyword>
<keyword evidence="7" id="KW-1185">Reference proteome</keyword>
<evidence type="ECO:0000256" key="1">
    <source>
        <dbReference type="SAM" id="MobiDB-lite"/>
    </source>
</evidence>